<comment type="caution">
    <text evidence="2">The sequence shown here is derived from an EMBL/GenBank/DDBJ whole genome shotgun (WGS) entry which is preliminary data.</text>
</comment>
<dbReference type="InterPro" id="IPR029063">
    <property type="entry name" value="SAM-dependent_MTases_sf"/>
</dbReference>
<dbReference type="GO" id="GO:0008168">
    <property type="term" value="F:methyltransferase activity"/>
    <property type="evidence" value="ECO:0007669"/>
    <property type="project" value="UniProtKB-KW"/>
</dbReference>
<keyword evidence="2" id="KW-0808">Transferase</keyword>
<evidence type="ECO:0000313" key="2">
    <source>
        <dbReference type="EMBL" id="MCK7595370.1"/>
    </source>
</evidence>
<reference evidence="2" key="1">
    <citation type="submission" date="2022-04" db="EMBL/GenBank/DDBJ databases">
        <title>Lysobacter sp. CAU 1642 isolated from sea sand.</title>
        <authorList>
            <person name="Kim W."/>
        </authorList>
    </citation>
    <scope>NUCLEOTIDE SEQUENCE</scope>
    <source>
        <strain evidence="2">CAU 1642</strain>
    </source>
</reference>
<dbReference type="GO" id="GO:0032259">
    <property type="term" value="P:methylation"/>
    <property type="evidence" value="ECO:0007669"/>
    <property type="project" value="UniProtKB-KW"/>
</dbReference>
<keyword evidence="2" id="KW-0489">Methyltransferase</keyword>
<dbReference type="InterPro" id="IPR013216">
    <property type="entry name" value="Methyltransf_11"/>
</dbReference>
<evidence type="ECO:0000313" key="3">
    <source>
        <dbReference type="Proteomes" id="UP001431449"/>
    </source>
</evidence>
<protein>
    <submittedName>
        <fullName evidence="2">Methyltransferase domain-containing protein</fullName>
    </submittedName>
</protein>
<evidence type="ECO:0000259" key="1">
    <source>
        <dbReference type="Pfam" id="PF08241"/>
    </source>
</evidence>
<keyword evidence="3" id="KW-1185">Reference proteome</keyword>
<dbReference type="Gene3D" id="3.40.50.150">
    <property type="entry name" value="Vaccinia Virus protein VP39"/>
    <property type="match status" value="1"/>
</dbReference>
<dbReference type="Pfam" id="PF08241">
    <property type="entry name" value="Methyltransf_11"/>
    <property type="match status" value="1"/>
</dbReference>
<accession>A0ABT0GLE3</accession>
<sequence length="183" mass="20518">MLKINCGSGVHPLPGWVNVDLEAGPNVDVVADLGAGIPWPDASVDYIHSEDFLSCLPRIEQVRCFLSEARRVLRPSGCMRLLLPSLERLIEAWQQRPRWLVEHWQRAVGLPLDPPTGGHLVNLALKLNPGFFFDRATLEGLVDAAGFRLREVGYNESPHEALRGLDDRRPDQTVSVYYECDPI</sequence>
<dbReference type="SUPFAM" id="SSF53335">
    <property type="entry name" value="S-adenosyl-L-methionine-dependent methyltransferases"/>
    <property type="match status" value="1"/>
</dbReference>
<gene>
    <name evidence="2" type="ORF">M0G41_17050</name>
</gene>
<organism evidence="2 3">
    <name type="scientific">Pseudomarimonas salicorniae</name>
    <dbReference type="NCBI Taxonomy" id="2933270"/>
    <lineage>
        <taxon>Bacteria</taxon>
        <taxon>Pseudomonadati</taxon>
        <taxon>Pseudomonadota</taxon>
        <taxon>Gammaproteobacteria</taxon>
        <taxon>Lysobacterales</taxon>
        <taxon>Lysobacteraceae</taxon>
        <taxon>Pseudomarimonas</taxon>
    </lineage>
</organism>
<dbReference type="RefSeq" id="WP_248211260.1">
    <property type="nucleotide sequence ID" value="NZ_JALNMH010000016.1"/>
</dbReference>
<dbReference type="EMBL" id="JALNMH010000016">
    <property type="protein sequence ID" value="MCK7595370.1"/>
    <property type="molecule type" value="Genomic_DNA"/>
</dbReference>
<dbReference type="Proteomes" id="UP001431449">
    <property type="component" value="Unassembled WGS sequence"/>
</dbReference>
<feature type="domain" description="Methyltransferase type 11" evidence="1">
    <location>
        <begin position="23"/>
        <end position="78"/>
    </location>
</feature>
<proteinExistence type="predicted"/>
<name>A0ABT0GLE3_9GAMM</name>